<dbReference type="GO" id="GO:0009401">
    <property type="term" value="P:phosphoenolpyruvate-dependent sugar phosphotransferase system"/>
    <property type="evidence" value="ECO:0007669"/>
    <property type="project" value="UniProtKB-KW"/>
</dbReference>
<evidence type="ECO:0000259" key="8">
    <source>
        <dbReference type="PROSITE" id="PS51100"/>
    </source>
</evidence>
<keyword evidence="5" id="KW-0598">Phosphotransferase system</keyword>
<evidence type="ECO:0000256" key="1">
    <source>
        <dbReference type="ARBA" id="ARBA00022448"/>
    </source>
</evidence>
<evidence type="ECO:0000256" key="2">
    <source>
        <dbReference type="ARBA" id="ARBA00022553"/>
    </source>
</evidence>
<sequence>MRNIEIFKKWMIYQASDIPGMRIKEKNHTLYLSYKEKLALIKISTNNVIEESVHDRYGDGLFYLYYDFEHYSLAVSFFQAMLRVLIREENLFYHRILLCCSGGMTTSYFKLKMNKYLRLAHAPYYVEASALSDMGMIAHLYDAVFVAPQMTFAINRLKKEFPDKKIVPIDSEIFASYDCGKLYTLFTELLD</sequence>
<dbReference type="eggNOG" id="COG1440">
    <property type="taxonomic scope" value="Bacteria"/>
</dbReference>
<dbReference type="OrthoDB" id="9808134at2"/>
<dbReference type="Pfam" id="PF02302">
    <property type="entry name" value="PTS_IIB"/>
    <property type="match status" value="1"/>
</dbReference>
<keyword evidence="2" id="KW-0597">Phosphoprotein</keyword>
<proteinExistence type="predicted"/>
<protein>
    <recommendedName>
        <fullName evidence="8">PTS EIIB type-3 domain-containing protein</fullName>
    </recommendedName>
</protein>
<keyword evidence="1" id="KW-0813">Transport</keyword>
<keyword evidence="4" id="KW-0808">Transferase</keyword>
<keyword evidence="6" id="KW-0418">Kinase</keyword>
<dbReference type="PROSITE" id="PS51100">
    <property type="entry name" value="PTS_EIIB_TYPE_3"/>
    <property type="match status" value="1"/>
</dbReference>
<dbReference type="STRING" id="999415.HMPREF9943_00287"/>
<feature type="modified residue" description="Phosphocysteine; by EIIA" evidence="7">
    <location>
        <position position="100"/>
    </location>
</feature>
<evidence type="ECO:0000256" key="6">
    <source>
        <dbReference type="ARBA" id="ARBA00022777"/>
    </source>
</evidence>
<evidence type="ECO:0000256" key="4">
    <source>
        <dbReference type="ARBA" id="ARBA00022679"/>
    </source>
</evidence>
<organism evidence="9 10">
    <name type="scientific">Eggerthia catenaformis OT 569 = DSM 20559</name>
    <dbReference type="NCBI Taxonomy" id="999415"/>
    <lineage>
        <taxon>Bacteria</taxon>
        <taxon>Bacillati</taxon>
        <taxon>Bacillota</taxon>
        <taxon>Erysipelotrichia</taxon>
        <taxon>Erysipelotrichales</taxon>
        <taxon>Coprobacillaceae</taxon>
        <taxon>Eggerthia</taxon>
    </lineage>
</organism>
<accession>M2Q3Q7</accession>
<reference evidence="9 10" key="1">
    <citation type="submission" date="2013-02" db="EMBL/GenBank/DDBJ databases">
        <title>The Genome Sequence of Lactobacillus catenaformis F0143.</title>
        <authorList>
            <consortium name="The Broad Institute Genome Sequencing Platform"/>
            <person name="Earl A."/>
            <person name="Ward D."/>
            <person name="Feldgarden M."/>
            <person name="Gevers D."/>
            <person name="Izard J."/>
            <person name="Blanton J.M."/>
            <person name="Mathney J."/>
            <person name="Dewhirst F.E."/>
            <person name="Young S.K."/>
            <person name="Zeng Q."/>
            <person name="Gargeya S."/>
            <person name="Fitzgerald M."/>
            <person name="Haas B."/>
            <person name="Abouelleil A."/>
            <person name="Alvarado L."/>
            <person name="Arachchi H.M."/>
            <person name="Berlin A."/>
            <person name="Chapman S.B."/>
            <person name="Gearin G."/>
            <person name="Goldberg J."/>
            <person name="Griggs A."/>
            <person name="Gujja S."/>
            <person name="Hansen M."/>
            <person name="Heiman D."/>
            <person name="Howarth C."/>
            <person name="Larimer J."/>
            <person name="Lui A."/>
            <person name="MacDonald P.J.P."/>
            <person name="McCowen C."/>
            <person name="Montmayeur A."/>
            <person name="Murphy C."/>
            <person name="Neiman D."/>
            <person name="Pearson M."/>
            <person name="Priest M."/>
            <person name="Roberts A."/>
            <person name="Saif S."/>
            <person name="Shea T."/>
            <person name="Sisk P."/>
            <person name="Stolte C."/>
            <person name="Sykes S."/>
            <person name="Wortman J."/>
            <person name="Nusbaum C."/>
            <person name="Birren B."/>
        </authorList>
    </citation>
    <scope>NUCLEOTIDE SEQUENCE [LARGE SCALE GENOMIC DNA]</scope>
    <source>
        <strain evidence="9 10">OT 569</strain>
    </source>
</reference>
<dbReference type="AlphaFoldDB" id="M2Q3Q7"/>
<feature type="domain" description="PTS EIIB type-3" evidence="8">
    <location>
        <begin position="93"/>
        <end position="191"/>
    </location>
</feature>
<dbReference type="GO" id="GO:0008982">
    <property type="term" value="F:protein-N(PI)-phosphohistidine-sugar phosphotransferase activity"/>
    <property type="evidence" value="ECO:0007669"/>
    <property type="project" value="InterPro"/>
</dbReference>
<comment type="caution">
    <text evidence="9">The sequence shown here is derived from an EMBL/GenBank/DDBJ whole genome shotgun (WGS) entry which is preliminary data.</text>
</comment>
<dbReference type="Proteomes" id="UP000011758">
    <property type="component" value="Unassembled WGS sequence"/>
</dbReference>
<evidence type="ECO:0000313" key="9">
    <source>
        <dbReference type="EMBL" id="EMD17500.1"/>
    </source>
</evidence>
<dbReference type="Gene3D" id="3.40.50.2300">
    <property type="match status" value="1"/>
</dbReference>
<dbReference type="EMBL" id="AGEJ01000005">
    <property type="protein sequence ID" value="EMD17500.1"/>
    <property type="molecule type" value="Genomic_DNA"/>
</dbReference>
<dbReference type="InterPro" id="IPR013012">
    <property type="entry name" value="PTS_EIIB_3"/>
</dbReference>
<dbReference type="RefSeq" id="WP_004801369.1">
    <property type="nucleotide sequence ID" value="NZ_AUGJ01000009.1"/>
</dbReference>
<evidence type="ECO:0000256" key="5">
    <source>
        <dbReference type="ARBA" id="ARBA00022683"/>
    </source>
</evidence>
<keyword evidence="10" id="KW-1185">Reference proteome</keyword>
<keyword evidence="3" id="KW-0762">Sugar transport</keyword>
<dbReference type="GO" id="GO:0016301">
    <property type="term" value="F:kinase activity"/>
    <property type="evidence" value="ECO:0007669"/>
    <property type="project" value="UniProtKB-KW"/>
</dbReference>
<dbReference type="InterPro" id="IPR003501">
    <property type="entry name" value="PTS_EIIB_2/3"/>
</dbReference>
<gene>
    <name evidence="9" type="ORF">HMPREF9943_00287</name>
</gene>
<dbReference type="BioCyc" id="ECAT999415-HMP:GTTI-297-MONOMER"/>
<evidence type="ECO:0000256" key="3">
    <source>
        <dbReference type="ARBA" id="ARBA00022597"/>
    </source>
</evidence>
<dbReference type="InterPro" id="IPR036095">
    <property type="entry name" value="PTS_EIIB-like_sf"/>
</dbReference>
<dbReference type="SUPFAM" id="SSF52794">
    <property type="entry name" value="PTS system IIB component-like"/>
    <property type="match status" value="1"/>
</dbReference>
<evidence type="ECO:0000256" key="7">
    <source>
        <dbReference type="PROSITE-ProRule" id="PRU00423"/>
    </source>
</evidence>
<evidence type="ECO:0000313" key="10">
    <source>
        <dbReference type="Proteomes" id="UP000011758"/>
    </source>
</evidence>
<name>M2Q3Q7_9FIRM</name>